<dbReference type="EMBL" id="FXTZ01000011">
    <property type="protein sequence ID" value="SMP29230.1"/>
    <property type="molecule type" value="Genomic_DNA"/>
</dbReference>
<reference evidence="1 2" key="1">
    <citation type="submission" date="2017-05" db="EMBL/GenBank/DDBJ databases">
        <authorList>
            <person name="Varghese N."/>
            <person name="Submissions S."/>
        </authorList>
    </citation>
    <scope>NUCLEOTIDE SEQUENCE [LARGE SCALE GENOMIC DNA]</scope>
    <source>
        <strain evidence="1 2">DSM 28214</strain>
    </source>
</reference>
<protein>
    <submittedName>
        <fullName evidence="1">Uncharacterized protein</fullName>
    </submittedName>
</protein>
<gene>
    <name evidence="1" type="ORF">SAMN06264346_11189</name>
</gene>
<comment type="caution">
    <text evidence="1">The sequence shown here is derived from an EMBL/GenBank/DDBJ whole genome shotgun (WGS) entry which is preliminary data.</text>
</comment>
<name>A0ABY1P933_9FLAO</name>
<accession>A0ABY1P933</accession>
<dbReference type="Proteomes" id="UP001157960">
    <property type="component" value="Unassembled WGS sequence"/>
</dbReference>
<sequence>MTTIKNFIAEEINNNTRNIILITVEQGKALNKYKDELVFNRYSLEFFFQQDLVIIYDDIFTEYDPLKITLDEFLKAISNC</sequence>
<evidence type="ECO:0000313" key="2">
    <source>
        <dbReference type="Proteomes" id="UP001157960"/>
    </source>
</evidence>
<dbReference type="RefSeq" id="WP_283423023.1">
    <property type="nucleotide sequence ID" value="NZ_FXTZ01000011.1"/>
</dbReference>
<keyword evidence="2" id="KW-1185">Reference proteome</keyword>
<organism evidence="1 2">
    <name type="scientific">Chryseobacterium profundimaris</name>
    <dbReference type="NCBI Taxonomy" id="1387275"/>
    <lineage>
        <taxon>Bacteria</taxon>
        <taxon>Pseudomonadati</taxon>
        <taxon>Bacteroidota</taxon>
        <taxon>Flavobacteriia</taxon>
        <taxon>Flavobacteriales</taxon>
        <taxon>Weeksellaceae</taxon>
        <taxon>Chryseobacterium group</taxon>
        <taxon>Chryseobacterium</taxon>
    </lineage>
</organism>
<evidence type="ECO:0000313" key="1">
    <source>
        <dbReference type="EMBL" id="SMP29230.1"/>
    </source>
</evidence>
<proteinExistence type="predicted"/>